<reference evidence="2 3" key="1">
    <citation type="submission" date="2019-12" db="EMBL/GenBank/DDBJ databases">
        <title>Halocatena pleomorpha gen. nov. sp. nov., an extremely halophilic archaeon of family Halobacteriaceae isolated from saltpan soil.</title>
        <authorList>
            <person name="Pal Y."/>
            <person name="Verma A."/>
            <person name="Krishnamurthi S."/>
            <person name="Kumar P."/>
        </authorList>
    </citation>
    <scope>NUCLEOTIDE SEQUENCE [LARGE SCALE GENOMIC DNA]</scope>
    <source>
        <strain evidence="2 3">JCM 16495</strain>
    </source>
</reference>
<proteinExistence type="predicted"/>
<evidence type="ECO:0000313" key="2">
    <source>
        <dbReference type="EMBL" id="MWG35567.1"/>
    </source>
</evidence>
<accession>A0A6B0GQC5</accession>
<comment type="caution">
    <text evidence="2">The sequence shown here is derived from an EMBL/GenBank/DDBJ whole genome shotgun (WGS) entry which is preliminary data.</text>
</comment>
<dbReference type="Proteomes" id="UP000451471">
    <property type="component" value="Unassembled WGS sequence"/>
</dbReference>
<gene>
    <name evidence="2" type="ORF">GQS65_13905</name>
</gene>
<dbReference type="AlphaFoldDB" id="A0A6B0GQC5"/>
<dbReference type="EMBL" id="WSZK01000023">
    <property type="protein sequence ID" value="MWG35567.1"/>
    <property type="molecule type" value="Genomic_DNA"/>
</dbReference>
<organism evidence="2 3">
    <name type="scientific">Halomarina oriensis</name>
    <dbReference type="NCBI Taxonomy" id="671145"/>
    <lineage>
        <taxon>Archaea</taxon>
        <taxon>Methanobacteriati</taxon>
        <taxon>Methanobacteriota</taxon>
        <taxon>Stenosarchaea group</taxon>
        <taxon>Halobacteria</taxon>
        <taxon>Halobacteriales</taxon>
        <taxon>Natronomonadaceae</taxon>
        <taxon>Halomarina</taxon>
    </lineage>
</organism>
<name>A0A6B0GQC5_9EURY</name>
<feature type="region of interest" description="Disordered" evidence="1">
    <location>
        <begin position="1"/>
        <end position="58"/>
    </location>
</feature>
<evidence type="ECO:0000256" key="1">
    <source>
        <dbReference type="SAM" id="MobiDB-lite"/>
    </source>
</evidence>
<sequence>MALPRRQRYQPWDPDRLLDDPDRDEDDDGPTVAEVMGTNGHDGDAVVEDGDHDGDDGPAFEETAAADSDAVLSCPNCEFRSPVTAVSLRRGDACPDCRAGYLVTERNP</sequence>
<keyword evidence="3" id="KW-1185">Reference proteome</keyword>
<evidence type="ECO:0000313" key="3">
    <source>
        <dbReference type="Proteomes" id="UP000451471"/>
    </source>
</evidence>
<feature type="compositionally biased region" description="Acidic residues" evidence="1">
    <location>
        <begin position="45"/>
        <end position="58"/>
    </location>
</feature>
<protein>
    <submittedName>
        <fullName evidence="2">Uncharacterized protein</fullName>
    </submittedName>
</protein>